<sequence>MKKSGHTQSEIANIIDRSVSTINRELLVAVGRAAIVLGGIFWHFSAQMQNRTSATVLGLPRFHPSPETRFTYT</sequence>
<keyword evidence="1" id="KW-1133">Transmembrane helix</keyword>
<gene>
    <name evidence="2" type="ORF">NITFAB_1886</name>
</gene>
<keyword evidence="1" id="KW-0472">Membrane</keyword>
<keyword evidence="1" id="KW-0812">Transmembrane</keyword>
<reference evidence="2" key="1">
    <citation type="submission" date="2018-05" db="EMBL/GenBank/DDBJ databases">
        <authorList>
            <person name="Lanie J.A."/>
            <person name="Ng W.-L."/>
            <person name="Kazmierczak K.M."/>
            <person name="Andrzejewski T.M."/>
            <person name="Davidsen T.M."/>
            <person name="Wayne K.J."/>
            <person name="Tettelin H."/>
            <person name="Glass J.I."/>
            <person name="Rusch D."/>
            <person name="Podicherti R."/>
            <person name="Tsui H.-C.T."/>
            <person name="Winkler M.E."/>
        </authorList>
    </citation>
    <scope>NUCLEOTIDE SEQUENCE</scope>
    <source>
        <strain evidence="2">KNB</strain>
    </source>
</reference>
<proteinExistence type="predicted"/>
<protein>
    <submittedName>
        <fullName evidence="2">Uncharacterized protein</fullName>
    </submittedName>
</protein>
<organism evidence="2">
    <name type="scientific">Candidatus Nitrotoga fabula</name>
    <dbReference type="NCBI Taxonomy" id="2182327"/>
    <lineage>
        <taxon>Bacteria</taxon>
        <taxon>Pseudomonadati</taxon>
        <taxon>Pseudomonadota</taxon>
        <taxon>Betaproteobacteria</taxon>
        <taxon>Nitrosomonadales</taxon>
        <taxon>Gallionellaceae</taxon>
        <taxon>Candidatus Nitrotoga</taxon>
    </lineage>
</organism>
<evidence type="ECO:0000313" key="2">
    <source>
        <dbReference type="EMBL" id="SPS06296.1"/>
    </source>
</evidence>
<dbReference type="EMBL" id="LS423452">
    <property type="protein sequence ID" value="SPS06296.1"/>
    <property type="molecule type" value="Genomic_DNA"/>
</dbReference>
<name>A0A2X0SKB3_9PROT</name>
<feature type="transmembrane region" description="Helical" evidence="1">
    <location>
        <begin position="26"/>
        <end position="44"/>
    </location>
</feature>
<dbReference type="AlphaFoldDB" id="A0A2X0SKB3"/>
<evidence type="ECO:0000256" key="1">
    <source>
        <dbReference type="SAM" id="Phobius"/>
    </source>
</evidence>
<accession>A0A2X0SKB3</accession>